<organism evidence="1 2">
    <name type="scientific">Edwardsiella piscicida</name>
    <dbReference type="NCBI Taxonomy" id="1263550"/>
    <lineage>
        <taxon>Bacteria</taxon>
        <taxon>Pseudomonadati</taxon>
        <taxon>Pseudomonadota</taxon>
        <taxon>Gammaproteobacteria</taxon>
        <taxon>Enterobacterales</taxon>
        <taxon>Hafniaceae</taxon>
        <taxon>Edwardsiella</taxon>
    </lineage>
</organism>
<sequence length="42" mass="4409">MTVSGGAAPCGAADDINMRHPLNGNQAFCSGGVKKFCTRDYF</sequence>
<keyword evidence="2" id="KW-1185">Reference proteome</keyword>
<reference evidence="1 2" key="1">
    <citation type="journal article" date="2009" name="PLoS ONE">
        <title>Genome sequence of the versatile fish pathogen Edwardsiella tarda provides insights into its adaptation to broad host ranges and intracellular niches.</title>
        <authorList>
            <person name="Wang Q."/>
            <person name="Yang M."/>
            <person name="Xiao J."/>
            <person name="Wu H."/>
            <person name="Wang X."/>
            <person name="Lv Y."/>
            <person name="Xu L."/>
            <person name="Zheng H."/>
            <person name="Wang S."/>
            <person name="Zhao G."/>
            <person name="Liu Q."/>
            <person name="Zhang Y."/>
        </authorList>
    </citation>
    <scope>NUCLEOTIDE SEQUENCE [LARGE SCALE GENOMIC DNA]</scope>
    <source>
        <strain evidence="2">EIB202 / CCTCC M208068</strain>
    </source>
</reference>
<protein>
    <submittedName>
        <fullName evidence="1">Uncharacterized protein</fullName>
    </submittedName>
</protein>
<evidence type="ECO:0000313" key="2">
    <source>
        <dbReference type="Proteomes" id="UP000002634"/>
    </source>
</evidence>
<dbReference type="AlphaFoldDB" id="A0AAU8PV68"/>
<dbReference type="Proteomes" id="UP000002634">
    <property type="component" value="Chromosome"/>
</dbReference>
<proteinExistence type="predicted"/>
<gene>
    <name evidence="1" type="ordered locus">ETAE_2622</name>
</gene>
<dbReference type="EMBL" id="CP001135">
    <property type="protein sequence ID" value="ACY85457.1"/>
    <property type="molecule type" value="Genomic_DNA"/>
</dbReference>
<name>A0AAU8PV68_EDWPI</name>
<accession>A0AAU8PV68</accession>
<evidence type="ECO:0000313" key="1">
    <source>
        <dbReference type="EMBL" id="ACY85457.1"/>
    </source>
</evidence>
<dbReference type="KEGG" id="etr:ETAE_2622"/>